<sequence length="631" mass="70658">MLPNVVIQDDKSKTEKVVHVNRLKQFNSSELPAIAEEPIQEIDTPTHAYNLRPRVGASLFASCIGTSLFIGLSGSAANSGIAVAGFELNALLVLIILGWIFVPVYMRAGVFTMPEYIQKRFGGQRIKLTLSVLSLILNVFIRITADLFGGALFIKMYLNIDLYLSIGILLIIAAFFTIGGDFIQTIVMIIGAFLLTIISFYKIGGIQGIVEKYSYAISSTTLYSNTTCGIPSSDYFDLHRASDRDFPWPGMTFGLTISAMIVQRALAAKNLTHVKAGCILAGYLKLLPLFIIILPGMMARILFNEELGCIDPGSCKIFCGSENGCSNIAYPKLIIDTMPVGLRGLMVAVMMAALMSSLTSVFNSCSVIFTMDIWKHFRKNAKEIELMVIGRIFVVIFVIISILWIPLIEMNQRSRLFDYIQSVTSFLAPPICSVYVQAILFKRINEQGAFWGLISGLGFGLIRFIWQFSYQEQTCLNIHLDNRPAIISKVHFLHFGIFLFIFTSLVSWAVSLLTAPIPDKYIRRLTYFTINDPLEPESIPDKFVVNKEKEIDLVHFFDKNQGEEHIVKSYKRFFFWICGVEGYMKEIVIVDKIAKIDTSIEEDSYLSNVCDVNAVVAIAACGFCYAFFNKF</sequence>
<feature type="transmembrane region" description="Helical" evidence="7">
    <location>
        <begin position="278"/>
        <end position="298"/>
    </location>
</feature>
<evidence type="ECO:0000256" key="6">
    <source>
        <dbReference type="RuleBase" id="RU362091"/>
    </source>
</evidence>
<proteinExistence type="inferred from homology"/>
<comment type="similarity">
    <text evidence="2 6">Belongs to the sodium:solute symporter (SSF) (TC 2.A.21) family.</text>
</comment>
<evidence type="ECO:0000313" key="9">
    <source>
        <dbReference type="Proteomes" id="UP000663879"/>
    </source>
</evidence>
<evidence type="ECO:0000256" key="5">
    <source>
        <dbReference type="ARBA" id="ARBA00023136"/>
    </source>
</evidence>
<evidence type="ECO:0000313" key="8">
    <source>
        <dbReference type="EMBL" id="CAF0920604.1"/>
    </source>
</evidence>
<evidence type="ECO:0000256" key="7">
    <source>
        <dbReference type="SAM" id="Phobius"/>
    </source>
</evidence>
<feature type="transmembrane region" description="Helical" evidence="7">
    <location>
        <begin position="55"/>
        <end position="76"/>
    </location>
</feature>
<dbReference type="OrthoDB" id="6132759at2759"/>
<organism evidence="8 9">
    <name type="scientific">Brachionus calyciflorus</name>
    <dbReference type="NCBI Taxonomy" id="104777"/>
    <lineage>
        <taxon>Eukaryota</taxon>
        <taxon>Metazoa</taxon>
        <taxon>Spiralia</taxon>
        <taxon>Gnathifera</taxon>
        <taxon>Rotifera</taxon>
        <taxon>Eurotatoria</taxon>
        <taxon>Monogononta</taxon>
        <taxon>Pseudotrocha</taxon>
        <taxon>Ploima</taxon>
        <taxon>Brachionidae</taxon>
        <taxon>Brachionus</taxon>
    </lineage>
</organism>
<feature type="transmembrane region" description="Helical" evidence="7">
    <location>
        <begin position="386"/>
        <end position="407"/>
    </location>
</feature>
<dbReference type="InterPro" id="IPR001734">
    <property type="entry name" value="Na/solute_symporter"/>
</dbReference>
<feature type="transmembrane region" description="Helical" evidence="7">
    <location>
        <begin position="246"/>
        <end position="266"/>
    </location>
</feature>
<keyword evidence="9" id="KW-1185">Reference proteome</keyword>
<name>A0A814AXX8_9BILA</name>
<feature type="transmembrane region" description="Helical" evidence="7">
    <location>
        <begin position="185"/>
        <end position="204"/>
    </location>
</feature>
<dbReference type="GO" id="GO:0005412">
    <property type="term" value="F:D-glucose:sodium symporter activity"/>
    <property type="evidence" value="ECO:0007669"/>
    <property type="project" value="TreeGrafter"/>
</dbReference>
<dbReference type="PANTHER" id="PTHR11819">
    <property type="entry name" value="SOLUTE CARRIER FAMILY 5"/>
    <property type="match status" value="1"/>
</dbReference>
<keyword evidence="3 7" id="KW-0812">Transmembrane</keyword>
<gene>
    <name evidence="8" type="ORF">OXX778_LOCUS12367</name>
</gene>
<feature type="transmembrane region" description="Helical" evidence="7">
    <location>
        <begin position="448"/>
        <end position="466"/>
    </location>
</feature>
<feature type="transmembrane region" description="Helical" evidence="7">
    <location>
        <begin position="128"/>
        <end position="154"/>
    </location>
</feature>
<accession>A0A814AXX8</accession>
<dbReference type="Gene3D" id="1.20.1730.10">
    <property type="entry name" value="Sodium/glucose cotransporter"/>
    <property type="match status" value="1"/>
</dbReference>
<protein>
    <submittedName>
        <fullName evidence="8">Uncharacterized protein</fullName>
    </submittedName>
</protein>
<dbReference type="AlphaFoldDB" id="A0A814AXX8"/>
<comment type="subcellular location">
    <subcellularLocation>
        <location evidence="1">Membrane</location>
        <topology evidence="1">Multi-pass membrane protein</topology>
    </subcellularLocation>
</comment>
<dbReference type="Pfam" id="PF00474">
    <property type="entry name" value="SSF"/>
    <property type="match status" value="1"/>
</dbReference>
<dbReference type="InterPro" id="IPR038377">
    <property type="entry name" value="Na/Glc_symporter_sf"/>
</dbReference>
<reference evidence="8" key="1">
    <citation type="submission" date="2021-02" db="EMBL/GenBank/DDBJ databases">
        <authorList>
            <person name="Nowell W R."/>
        </authorList>
    </citation>
    <scope>NUCLEOTIDE SEQUENCE</scope>
    <source>
        <strain evidence="8">Ploen Becks lab</strain>
    </source>
</reference>
<evidence type="ECO:0000256" key="1">
    <source>
        <dbReference type="ARBA" id="ARBA00004141"/>
    </source>
</evidence>
<dbReference type="GO" id="GO:0005886">
    <property type="term" value="C:plasma membrane"/>
    <property type="evidence" value="ECO:0007669"/>
    <property type="project" value="TreeGrafter"/>
</dbReference>
<keyword evidence="5 7" id="KW-0472">Membrane</keyword>
<evidence type="ECO:0000256" key="3">
    <source>
        <dbReference type="ARBA" id="ARBA00022692"/>
    </source>
</evidence>
<feature type="transmembrane region" description="Helical" evidence="7">
    <location>
        <begin position="88"/>
        <end position="108"/>
    </location>
</feature>
<dbReference type="EMBL" id="CAJNOC010002231">
    <property type="protein sequence ID" value="CAF0920604.1"/>
    <property type="molecule type" value="Genomic_DNA"/>
</dbReference>
<evidence type="ECO:0000256" key="4">
    <source>
        <dbReference type="ARBA" id="ARBA00022989"/>
    </source>
</evidence>
<feature type="transmembrane region" description="Helical" evidence="7">
    <location>
        <begin position="345"/>
        <end position="374"/>
    </location>
</feature>
<evidence type="ECO:0000256" key="2">
    <source>
        <dbReference type="ARBA" id="ARBA00006434"/>
    </source>
</evidence>
<comment type="caution">
    <text evidence="8">The sequence shown here is derived from an EMBL/GenBank/DDBJ whole genome shotgun (WGS) entry which is preliminary data.</text>
</comment>
<keyword evidence="4 7" id="KW-1133">Transmembrane helix</keyword>
<dbReference type="NCBIfam" id="TIGR00813">
    <property type="entry name" value="sss"/>
    <property type="match status" value="1"/>
</dbReference>
<dbReference type="PANTHER" id="PTHR11819:SF195">
    <property type="entry name" value="SODIUM_GLUCOSE COTRANSPORTER 4"/>
    <property type="match status" value="1"/>
</dbReference>
<feature type="transmembrane region" description="Helical" evidence="7">
    <location>
        <begin position="492"/>
        <end position="515"/>
    </location>
</feature>
<dbReference type="PROSITE" id="PS50283">
    <property type="entry name" value="NA_SOLUT_SYMP_3"/>
    <property type="match status" value="1"/>
</dbReference>
<feature type="transmembrane region" description="Helical" evidence="7">
    <location>
        <begin position="160"/>
        <end position="178"/>
    </location>
</feature>
<dbReference type="Proteomes" id="UP000663879">
    <property type="component" value="Unassembled WGS sequence"/>
</dbReference>
<feature type="transmembrane region" description="Helical" evidence="7">
    <location>
        <begin position="419"/>
        <end position="441"/>
    </location>
</feature>